<gene>
    <name evidence="3" type="ORF">J2W84_003545</name>
</gene>
<dbReference type="PANTHER" id="PTHR23028:SF53">
    <property type="entry name" value="ACYL_TRANSF_3 DOMAIN-CONTAINING PROTEIN"/>
    <property type="match status" value="1"/>
</dbReference>
<dbReference type="InterPro" id="IPR050879">
    <property type="entry name" value="Acyltransferase_3"/>
</dbReference>
<feature type="domain" description="Acyltransferase 3" evidence="2">
    <location>
        <begin position="11"/>
        <end position="371"/>
    </location>
</feature>
<feature type="transmembrane region" description="Helical" evidence="1">
    <location>
        <begin position="325"/>
        <end position="347"/>
    </location>
</feature>
<feature type="transmembrane region" description="Helical" evidence="1">
    <location>
        <begin position="162"/>
        <end position="189"/>
    </location>
</feature>
<dbReference type="PANTHER" id="PTHR23028">
    <property type="entry name" value="ACETYLTRANSFERASE"/>
    <property type="match status" value="1"/>
</dbReference>
<protein>
    <submittedName>
        <fullName evidence="3">Peptidoglycan/LPS O-acetylase OafA/YrhL</fullName>
    </submittedName>
</protein>
<keyword evidence="1" id="KW-0812">Transmembrane</keyword>
<organism evidence="3 4">
    <name type="scientific">Dyadobacter fermentans</name>
    <dbReference type="NCBI Taxonomy" id="94254"/>
    <lineage>
        <taxon>Bacteria</taxon>
        <taxon>Pseudomonadati</taxon>
        <taxon>Bacteroidota</taxon>
        <taxon>Cytophagia</taxon>
        <taxon>Cytophagales</taxon>
        <taxon>Spirosomataceae</taxon>
        <taxon>Dyadobacter</taxon>
    </lineage>
</organism>
<evidence type="ECO:0000259" key="2">
    <source>
        <dbReference type="Pfam" id="PF01757"/>
    </source>
</evidence>
<feature type="transmembrane region" description="Helical" evidence="1">
    <location>
        <begin position="53"/>
        <end position="72"/>
    </location>
</feature>
<evidence type="ECO:0000256" key="1">
    <source>
        <dbReference type="SAM" id="Phobius"/>
    </source>
</evidence>
<keyword evidence="1" id="KW-0472">Membrane</keyword>
<feature type="transmembrane region" description="Helical" evidence="1">
    <location>
        <begin position="93"/>
        <end position="113"/>
    </location>
</feature>
<comment type="caution">
    <text evidence="3">The sequence shown here is derived from an EMBL/GenBank/DDBJ whole genome shotgun (WGS) entry which is preliminary data.</text>
</comment>
<feature type="transmembrane region" description="Helical" evidence="1">
    <location>
        <begin position="231"/>
        <end position="253"/>
    </location>
</feature>
<keyword evidence="4" id="KW-1185">Reference proteome</keyword>
<name>A0ABU1QZA6_9BACT</name>
<sequence length="403" mass="46244">MSNNYQSPRVGFLDGLRFLLAFWVFAAHYYTLIGGKVYFALPKILEETFNRPVYAVNGFMVITGFLMTYNYIERRLKEPFNQRSTHIKFWQRRFFRLYPVYILCIIVAFIGFVPMAEMNKANLIFFTGNSVSQWGTVRSTVQPDVADLVSHVFMVHGLIPQYYSSLLGVTWSLSLEAQFYIIFPFLFLAMFSNARKQKGRVIIGVIAFVGIAIVSMRGVNLVCSRIGFPEYNLPAVILFAMPLFMIGIIAAAVKLRQMHLIYLMIAVAVTIPFQSIMTVALVLILLLFLFLDEIRFAIPNWFFSILDTFRTILSSKLASFAADISYSFYLVHSMLIGIVLQMLIALFPYFSRIQIAVIGFFANIAVSVLLSYFLFKFVEKPFIEIGRRVVQRKGQKQIELVNQ</sequence>
<evidence type="ECO:0000313" key="3">
    <source>
        <dbReference type="EMBL" id="MDR6806497.1"/>
    </source>
</evidence>
<keyword evidence="1" id="KW-1133">Transmembrane helix</keyword>
<dbReference type="RefSeq" id="WP_309985347.1">
    <property type="nucleotide sequence ID" value="NZ_JAVDTI010000003.1"/>
</dbReference>
<feature type="transmembrane region" description="Helical" evidence="1">
    <location>
        <begin position="12"/>
        <end position="33"/>
    </location>
</feature>
<accession>A0ABU1QZA6</accession>
<feature type="transmembrane region" description="Helical" evidence="1">
    <location>
        <begin position="260"/>
        <end position="290"/>
    </location>
</feature>
<dbReference type="InterPro" id="IPR002656">
    <property type="entry name" value="Acyl_transf_3_dom"/>
</dbReference>
<reference evidence="3 4" key="1">
    <citation type="submission" date="2023-07" db="EMBL/GenBank/DDBJ databases">
        <title>Sorghum-associated microbial communities from plants grown in Nebraska, USA.</title>
        <authorList>
            <person name="Schachtman D."/>
        </authorList>
    </citation>
    <scope>NUCLEOTIDE SEQUENCE [LARGE SCALE GENOMIC DNA]</scope>
    <source>
        <strain evidence="3 4">BE57</strain>
    </source>
</reference>
<proteinExistence type="predicted"/>
<evidence type="ECO:0000313" key="4">
    <source>
        <dbReference type="Proteomes" id="UP001264980"/>
    </source>
</evidence>
<dbReference type="Pfam" id="PF01757">
    <property type="entry name" value="Acyl_transf_3"/>
    <property type="match status" value="1"/>
</dbReference>
<feature type="transmembrane region" description="Helical" evidence="1">
    <location>
        <begin position="353"/>
        <end position="375"/>
    </location>
</feature>
<feature type="transmembrane region" description="Helical" evidence="1">
    <location>
        <begin position="201"/>
        <end position="219"/>
    </location>
</feature>
<dbReference type="Proteomes" id="UP001264980">
    <property type="component" value="Unassembled WGS sequence"/>
</dbReference>
<dbReference type="EMBL" id="JAVDTI010000003">
    <property type="protein sequence ID" value="MDR6806497.1"/>
    <property type="molecule type" value="Genomic_DNA"/>
</dbReference>